<dbReference type="Gene3D" id="3.40.50.150">
    <property type="entry name" value="Vaccinia Virus protein VP39"/>
    <property type="match status" value="1"/>
</dbReference>
<comment type="caution">
    <text evidence="11">The sequence shown here is derived from an EMBL/GenBank/DDBJ whole genome shotgun (WGS) entry which is preliminary data.</text>
</comment>
<dbReference type="AlphaFoldDB" id="A0A953NHA0"/>
<accession>A0A953NHA0</accession>
<comment type="catalytic activity">
    <reaction evidence="7">
        <text>a 2'-deoxyadenosine in DNA + S-adenosyl-L-methionine = an N(6)-methyl-2'-deoxyadenosine in DNA + S-adenosyl-L-homocysteine + H(+)</text>
        <dbReference type="Rhea" id="RHEA:15197"/>
        <dbReference type="Rhea" id="RHEA-COMP:12418"/>
        <dbReference type="Rhea" id="RHEA-COMP:12419"/>
        <dbReference type="ChEBI" id="CHEBI:15378"/>
        <dbReference type="ChEBI" id="CHEBI:57856"/>
        <dbReference type="ChEBI" id="CHEBI:59789"/>
        <dbReference type="ChEBI" id="CHEBI:90615"/>
        <dbReference type="ChEBI" id="CHEBI:90616"/>
        <dbReference type="EC" id="2.1.1.72"/>
    </reaction>
</comment>
<keyword evidence="3 11" id="KW-0489">Methyltransferase</keyword>
<keyword evidence="6" id="KW-0680">Restriction system</keyword>
<evidence type="ECO:0000313" key="11">
    <source>
        <dbReference type="EMBL" id="MBZ4195656.1"/>
    </source>
</evidence>
<gene>
    <name evidence="11" type="ORF">LAD73_02940</name>
</gene>
<dbReference type="GO" id="GO:0032259">
    <property type="term" value="P:methylation"/>
    <property type="evidence" value="ECO:0007669"/>
    <property type="project" value="UniProtKB-KW"/>
</dbReference>
<dbReference type="Pfam" id="PF12161">
    <property type="entry name" value="HsdM_N"/>
    <property type="match status" value="1"/>
</dbReference>
<evidence type="ECO:0000256" key="8">
    <source>
        <dbReference type="SAM" id="Coils"/>
    </source>
</evidence>
<sequence length="884" mass="102611">MGNKIISKNELGAIIWDSASKLRGNLDANEYKNYILGLIFYRFLSKKQEDELLKQGVDRSDLKYFSAKINWEEIDFDQTETLNDYDHMQTIKKRINTDCGYFIYYENLYQTWTSQESKDKNKFSVSVLSEAINEFIRSITNECRELFEGIFFVFENELSKLGINSDEQTEKLLKLMENIQKIPTENQNYDVLGYVYEYLIGKFASSAGKKGGEFYTPHEVSTLMAEIVSYHLKDRETIKVYDPTSGSGSLLLTIGETFKKYSKNSSPVVYYAQELNKQTFNLTRMNLVMKGINTANIHVRNADTLEQDWPFFDNNGYYIYQSVDAVVSNPPYSQKWNNLNKESDERYKSYGVAPSSKADYAFLLHDLYHLDPEGILTIVLPHGVLFRGGSEKEIRTQLIKKGQIDTIIGLPANIFYGTGISTIIMVIKKEKPTSDIQFIDASQLYVKDGKDNKLEAKHIRKIVDTVNNRREIKNFSKIVSLEEIEQNDYNLNISRYIDNFSKDETHDLYSSMYGGVSESELAKYSEFLNNFPTVKKSLFSDAKPGYYSILSNENGEIRNSIVENEQIKEYLDKFAQIAKDFYNYLLNTCGNLDNLKNIKRNLEDKLIDYIFNNIEELAFIEKYDIYQILINNIEKIKDDLELISYYDNNELSIDEFLKDSEILDVKRKKDNSIVEWNSQLFSNEFICQKYFASQSNQIKELKDELTDIESRIGEIEDSIDESEKNEPIFTEGKIDSKELQKYAKSIKTTPETDSFESQILEINDLINQKTKTRKTLSTLEQTLVIESYEKYISLNKDEVFALLIDKWSEQIMKQISKQGTEIIDDYIAKFENLENKYKYTLSDINTQIRDNEQKLVELLKDLNGDESDMQAINELINILGGNNV</sequence>
<feature type="domain" description="DNA methylase adenine-specific" evidence="9">
    <location>
        <begin position="188"/>
        <end position="504"/>
    </location>
</feature>
<evidence type="ECO:0000256" key="2">
    <source>
        <dbReference type="ARBA" id="ARBA00011900"/>
    </source>
</evidence>
<dbReference type="Pfam" id="PF02384">
    <property type="entry name" value="N6_Mtase"/>
    <property type="match status" value="1"/>
</dbReference>
<evidence type="ECO:0000259" key="10">
    <source>
        <dbReference type="Pfam" id="PF12161"/>
    </source>
</evidence>
<evidence type="ECO:0000256" key="3">
    <source>
        <dbReference type="ARBA" id="ARBA00022603"/>
    </source>
</evidence>
<protein>
    <recommendedName>
        <fullName evidence="2">site-specific DNA-methyltransferase (adenine-specific)</fullName>
        <ecNumber evidence="2">2.1.1.72</ecNumber>
    </recommendedName>
</protein>
<dbReference type="InterPro" id="IPR038333">
    <property type="entry name" value="T1MK-like_N_sf"/>
</dbReference>
<keyword evidence="12" id="KW-1185">Reference proteome</keyword>
<dbReference type="SUPFAM" id="SSF53335">
    <property type="entry name" value="S-adenosyl-L-methionine-dependent methyltransferases"/>
    <property type="match status" value="1"/>
</dbReference>
<evidence type="ECO:0000256" key="5">
    <source>
        <dbReference type="ARBA" id="ARBA00022691"/>
    </source>
</evidence>
<dbReference type="GO" id="GO:0009007">
    <property type="term" value="F:site-specific DNA-methyltransferase (adenine-specific) activity"/>
    <property type="evidence" value="ECO:0007669"/>
    <property type="project" value="UniProtKB-EC"/>
</dbReference>
<dbReference type="GO" id="GO:0008170">
    <property type="term" value="F:N-methyltransferase activity"/>
    <property type="evidence" value="ECO:0007669"/>
    <property type="project" value="InterPro"/>
</dbReference>
<dbReference type="InterPro" id="IPR003356">
    <property type="entry name" value="DNA_methylase_A-5"/>
</dbReference>
<dbReference type="GO" id="GO:0003677">
    <property type="term" value="F:DNA binding"/>
    <property type="evidence" value="ECO:0007669"/>
    <property type="project" value="InterPro"/>
</dbReference>
<name>A0A953NHA0_9MOLU</name>
<keyword evidence="5" id="KW-0949">S-adenosyl-L-methionine</keyword>
<evidence type="ECO:0000259" key="9">
    <source>
        <dbReference type="Pfam" id="PF02384"/>
    </source>
</evidence>
<dbReference type="InterPro" id="IPR002052">
    <property type="entry name" value="DNA_methylase_N6_adenine_CS"/>
</dbReference>
<dbReference type="PANTHER" id="PTHR42933">
    <property type="entry name" value="SLR6095 PROTEIN"/>
    <property type="match status" value="1"/>
</dbReference>
<dbReference type="InterPro" id="IPR029063">
    <property type="entry name" value="SAM-dependent_MTases_sf"/>
</dbReference>
<dbReference type="InterPro" id="IPR022749">
    <property type="entry name" value="D12N6_MeTrfase_N"/>
</dbReference>
<keyword evidence="4 11" id="KW-0808">Transferase</keyword>
<dbReference type="PANTHER" id="PTHR42933:SF1">
    <property type="entry name" value="SITE-SPECIFIC DNA-METHYLTRANSFERASE (ADENINE-SPECIFIC)"/>
    <property type="match status" value="1"/>
</dbReference>
<reference evidence="11 12" key="1">
    <citation type="submission" date="2021-09" db="EMBL/GenBank/DDBJ databases">
        <title>WGS of Mycoplasma sp. Zaradi2 strains.</title>
        <authorList>
            <person name="Spergser J."/>
        </authorList>
    </citation>
    <scope>NUCLEOTIDE SEQUENCE [LARGE SCALE GENOMIC DNA]</scope>
    <source>
        <strain evidence="11 12">1331</strain>
    </source>
</reference>
<feature type="coiled-coil region" evidence="8">
    <location>
        <begin position="691"/>
        <end position="725"/>
    </location>
</feature>
<dbReference type="InterPro" id="IPR051537">
    <property type="entry name" value="DNA_Adenine_Mtase"/>
</dbReference>
<dbReference type="EMBL" id="JAIQBY010000040">
    <property type="protein sequence ID" value="MBZ4195656.1"/>
    <property type="molecule type" value="Genomic_DNA"/>
</dbReference>
<evidence type="ECO:0000256" key="1">
    <source>
        <dbReference type="ARBA" id="ARBA00006594"/>
    </source>
</evidence>
<dbReference type="PRINTS" id="PR00507">
    <property type="entry name" value="N12N6MTFRASE"/>
</dbReference>
<proteinExistence type="inferred from homology"/>
<evidence type="ECO:0000313" key="12">
    <source>
        <dbReference type="Proteomes" id="UP000772186"/>
    </source>
</evidence>
<dbReference type="PROSITE" id="PS00092">
    <property type="entry name" value="N6_MTASE"/>
    <property type="match status" value="1"/>
</dbReference>
<evidence type="ECO:0000256" key="4">
    <source>
        <dbReference type="ARBA" id="ARBA00022679"/>
    </source>
</evidence>
<dbReference type="Gene3D" id="1.20.1260.30">
    <property type="match status" value="1"/>
</dbReference>
<dbReference type="Proteomes" id="UP000772186">
    <property type="component" value="Unassembled WGS sequence"/>
</dbReference>
<organism evidence="11 12">
    <name type="scientific">Mycoplasma tauri</name>
    <dbReference type="NCBI Taxonomy" id="547987"/>
    <lineage>
        <taxon>Bacteria</taxon>
        <taxon>Bacillati</taxon>
        <taxon>Mycoplasmatota</taxon>
        <taxon>Mollicutes</taxon>
        <taxon>Mycoplasmataceae</taxon>
        <taxon>Mycoplasma</taxon>
    </lineage>
</organism>
<keyword evidence="8" id="KW-0175">Coiled coil</keyword>
<dbReference type="NCBIfam" id="TIGR00497">
    <property type="entry name" value="hsdM"/>
    <property type="match status" value="1"/>
</dbReference>
<dbReference type="GO" id="GO:0009307">
    <property type="term" value="P:DNA restriction-modification system"/>
    <property type="evidence" value="ECO:0007669"/>
    <property type="project" value="UniProtKB-KW"/>
</dbReference>
<dbReference type="RefSeq" id="WP_223644905.1">
    <property type="nucleotide sequence ID" value="NZ_JAIQBY010000040.1"/>
</dbReference>
<dbReference type="EC" id="2.1.1.72" evidence="2"/>
<evidence type="ECO:0000256" key="7">
    <source>
        <dbReference type="ARBA" id="ARBA00047942"/>
    </source>
</evidence>
<evidence type="ECO:0000256" key="6">
    <source>
        <dbReference type="ARBA" id="ARBA00022747"/>
    </source>
</evidence>
<comment type="similarity">
    <text evidence="1">Belongs to the N(4)/N(6)-methyltransferase family.</text>
</comment>
<dbReference type="InterPro" id="IPR004546">
    <property type="entry name" value="Restrct_endonuc_T1M"/>
</dbReference>
<feature type="domain" description="N6 adenine-specific DNA methyltransferase N-terminal" evidence="10">
    <location>
        <begin position="12"/>
        <end position="179"/>
    </location>
</feature>